<dbReference type="RefSeq" id="WP_312030935.1">
    <property type="nucleotide sequence ID" value="NZ_CP051151.1"/>
</dbReference>
<dbReference type="InterPro" id="IPR052509">
    <property type="entry name" value="Metal_resp_DNA-bind_regulator"/>
</dbReference>
<feature type="domain" description="Transcription regulator PadR N-terminal" evidence="1">
    <location>
        <begin position="15"/>
        <end position="89"/>
    </location>
</feature>
<gene>
    <name evidence="2" type="ORF">HF295_04240</name>
</gene>
<accession>A0A7L6N6I2</accession>
<dbReference type="AlphaFoldDB" id="A0A7L6N6I2"/>
<dbReference type="Proteomes" id="UP000512167">
    <property type="component" value="Chromosome"/>
</dbReference>
<dbReference type="PANTHER" id="PTHR33169:SF14">
    <property type="entry name" value="TRANSCRIPTIONAL REGULATOR RV3488"/>
    <property type="match status" value="1"/>
</dbReference>
<reference evidence="2 3" key="1">
    <citation type="submission" date="2020-04" db="EMBL/GenBank/DDBJ databases">
        <authorList>
            <person name="Zheng R.K."/>
            <person name="Sun C.M."/>
        </authorList>
    </citation>
    <scope>NUCLEOTIDE SEQUENCE [LARGE SCALE GENOMIC DNA]</scope>
    <source>
        <strain evidence="3">zrk29</strain>
    </source>
</reference>
<dbReference type="EMBL" id="CP051151">
    <property type="protein sequence ID" value="QLY40114.1"/>
    <property type="molecule type" value="Genomic_DNA"/>
</dbReference>
<proteinExistence type="predicted"/>
<dbReference type="InterPro" id="IPR036388">
    <property type="entry name" value="WH-like_DNA-bd_sf"/>
</dbReference>
<dbReference type="InterPro" id="IPR036390">
    <property type="entry name" value="WH_DNA-bd_sf"/>
</dbReference>
<evidence type="ECO:0000313" key="3">
    <source>
        <dbReference type="Proteomes" id="UP000512167"/>
    </source>
</evidence>
<dbReference type="Gene3D" id="1.10.10.10">
    <property type="entry name" value="Winged helix-like DNA-binding domain superfamily/Winged helix DNA-binding domain"/>
    <property type="match status" value="1"/>
</dbReference>
<evidence type="ECO:0000259" key="1">
    <source>
        <dbReference type="Pfam" id="PF03551"/>
    </source>
</evidence>
<protein>
    <submittedName>
        <fullName evidence="2">PadR family transcriptional regulator</fullName>
    </submittedName>
</protein>
<dbReference type="KEGG" id="tbk:HF295_04240"/>
<dbReference type="SUPFAM" id="SSF46785">
    <property type="entry name" value="Winged helix' DNA-binding domain"/>
    <property type="match status" value="1"/>
</dbReference>
<dbReference type="InterPro" id="IPR005149">
    <property type="entry name" value="Tscrpt_reg_PadR_N"/>
</dbReference>
<evidence type="ECO:0000313" key="2">
    <source>
        <dbReference type="EMBL" id="QLY40114.1"/>
    </source>
</evidence>
<dbReference type="PANTHER" id="PTHR33169">
    <property type="entry name" value="PADR-FAMILY TRANSCRIPTIONAL REGULATOR"/>
    <property type="match status" value="1"/>
</dbReference>
<organism evidence="2 3">
    <name type="scientific">Hujiaoplasma nucleasis</name>
    <dbReference type="NCBI Taxonomy" id="2725268"/>
    <lineage>
        <taxon>Bacteria</taxon>
        <taxon>Bacillati</taxon>
        <taxon>Mycoplasmatota</taxon>
        <taxon>Mollicutes</taxon>
        <taxon>Candidatus Izemoplasmatales</taxon>
        <taxon>Hujiaoplasmataceae</taxon>
        <taxon>Hujiaoplasma</taxon>
    </lineage>
</organism>
<sequence length="111" mass="13107">MISSDVIRGHIDTIILNLLTDKDMYGYELVSVIKEKSNSLFNIKEATLYSVLQRLETKELIVSYFGEKSHGRKRRYYKITPLGRAYLKEMIEEWKILKNIMHHMLGVQKDE</sequence>
<keyword evidence="3" id="KW-1185">Reference proteome</keyword>
<name>A0A7L6N6I2_9MOLU</name>
<dbReference type="Pfam" id="PF03551">
    <property type="entry name" value="PadR"/>
    <property type="match status" value="1"/>
</dbReference>